<dbReference type="InterPro" id="IPR000182">
    <property type="entry name" value="GNAT_dom"/>
</dbReference>
<protein>
    <submittedName>
        <fullName evidence="1">Predicted acetyltransferase</fullName>
    </submittedName>
</protein>
<dbReference type="CDD" id="cd04301">
    <property type="entry name" value="NAT_SF"/>
    <property type="match status" value="1"/>
</dbReference>
<name>A0A1G6JSA5_9PSEU</name>
<dbReference type="PROSITE" id="PS51186">
    <property type="entry name" value="GNAT"/>
    <property type="match status" value="1"/>
</dbReference>
<evidence type="ECO:0000313" key="2">
    <source>
        <dbReference type="Proteomes" id="UP000199494"/>
    </source>
</evidence>
<evidence type="ECO:0000313" key="1">
    <source>
        <dbReference type="EMBL" id="SDC21583.1"/>
    </source>
</evidence>
<keyword evidence="2" id="KW-1185">Reference proteome</keyword>
<dbReference type="Pfam" id="PF13302">
    <property type="entry name" value="Acetyltransf_3"/>
    <property type="match status" value="1"/>
</dbReference>
<sequence>MKTIRETAGDGYPLPVSTGGELRLRLLGEADEIPFRAAHRAMLDEGFEFGWGLREELEWSAYLRLLADQRDERGRKEGTVPATLLVAEVGGRIVGRTSVRHTLDDALLRVGGHIGYAVLPPYRRRGYATEILRQSVIVARSLGVDRILVTCDEDNAASATVIEANGGRWENTLPAGPGRPGKRRYWIG</sequence>
<gene>
    <name evidence="1" type="ORF">SAMN05421630_101844</name>
</gene>
<keyword evidence="1" id="KW-0808">Transferase</keyword>
<organism evidence="1 2">
    <name type="scientific">Prauserella marina</name>
    <dbReference type="NCBI Taxonomy" id="530584"/>
    <lineage>
        <taxon>Bacteria</taxon>
        <taxon>Bacillati</taxon>
        <taxon>Actinomycetota</taxon>
        <taxon>Actinomycetes</taxon>
        <taxon>Pseudonocardiales</taxon>
        <taxon>Pseudonocardiaceae</taxon>
        <taxon>Prauserella</taxon>
    </lineage>
</organism>
<dbReference type="STRING" id="530584.SAMN05421630_101844"/>
<dbReference type="PANTHER" id="PTHR39173:SF1">
    <property type="entry name" value="ACETYLTRANSFERASE"/>
    <property type="match status" value="1"/>
</dbReference>
<reference evidence="1 2" key="1">
    <citation type="submission" date="2016-10" db="EMBL/GenBank/DDBJ databases">
        <authorList>
            <person name="de Groot N.N."/>
        </authorList>
    </citation>
    <scope>NUCLEOTIDE SEQUENCE [LARGE SCALE GENOMIC DNA]</scope>
    <source>
        <strain evidence="1 2">CGMCC 4.5506</strain>
    </source>
</reference>
<dbReference type="PANTHER" id="PTHR39173">
    <property type="entry name" value="ACETYLTRANSFERASE"/>
    <property type="match status" value="1"/>
</dbReference>
<dbReference type="GO" id="GO:0016747">
    <property type="term" value="F:acyltransferase activity, transferring groups other than amino-acyl groups"/>
    <property type="evidence" value="ECO:0007669"/>
    <property type="project" value="InterPro"/>
</dbReference>
<dbReference type="AlphaFoldDB" id="A0A1G6JSA5"/>
<dbReference type="EMBL" id="FMZE01000001">
    <property type="protein sequence ID" value="SDC21583.1"/>
    <property type="molecule type" value="Genomic_DNA"/>
</dbReference>
<dbReference type="Gene3D" id="3.40.630.30">
    <property type="match status" value="1"/>
</dbReference>
<dbReference type="InterPro" id="IPR016181">
    <property type="entry name" value="Acyl_CoA_acyltransferase"/>
</dbReference>
<dbReference type="Proteomes" id="UP000199494">
    <property type="component" value="Unassembled WGS sequence"/>
</dbReference>
<accession>A0A1G6JSA5</accession>
<proteinExistence type="predicted"/>
<dbReference type="SUPFAM" id="SSF55729">
    <property type="entry name" value="Acyl-CoA N-acyltransferases (Nat)"/>
    <property type="match status" value="1"/>
</dbReference>